<dbReference type="EMBL" id="JACJIA010000001">
    <property type="protein sequence ID" value="MBA8949516.1"/>
    <property type="molecule type" value="Genomic_DNA"/>
</dbReference>
<evidence type="ECO:0008006" key="5">
    <source>
        <dbReference type="Google" id="ProtNLM"/>
    </source>
</evidence>
<proteinExistence type="predicted"/>
<evidence type="ECO:0000259" key="2">
    <source>
        <dbReference type="Pfam" id="PF12172"/>
    </source>
</evidence>
<feature type="domain" description="ChsH2 rubredoxin-like zinc ribbon" evidence="2">
    <location>
        <begin position="18"/>
        <end position="53"/>
    </location>
</feature>
<name>A0A7W3LJY3_ACTNM</name>
<accession>A0A7W3LJY3</accession>
<evidence type="ECO:0000259" key="1">
    <source>
        <dbReference type="Pfam" id="PF01796"/>
    </source>
</evidence>
<dbReference type="InterPro" id="IPR022002">
    <property type="entry name" value="ChsH2_Znr"/>
</dbReference>
<dbReference type="InterPro" id="IPR012340">
    <property type="entry name" value="NA-bd_OB-fold"/>
</dbReference>
<sequence>MDHPSPAPVPTPLTAPYWEACRRGELALQRCAGCGRFVHFPEPTCPFCESAELAFERVGGRGTVHTFTVVHRSFLPGFATPYTVAWIDLPEGARVFGDVTGCPPERVRIGMPVEVHFTDLEGFGPLPHWRPAS</sequence>
<dbReference type="SUPFAM" id="SSF50249">
    <property type="entry name" value="Nucleic acid-binding proteins"/>
    <property type="match status" value="1"/>
</dbReference>
<dbReference type="Pfam" id="PF01796">
    <property type="entry name" value="OB_ChsH2_C"/>
    <property type="match status" value="1"/>
</dbReference>
<evidence type="ECO:0000313" key="3">
    <source>
        <dbReference type="EMBL" id="MBA8949516.1"/>
    </source>
</evidence>
<protein>
    <recommendedName>
        <fullName evidence="5">Zn-ribbon domain-containing OB-fold protein</fullName>
    </recommendedName>
</protein>
<gene>
    <name evidence="3" type="ORF">HNR61_001114</name>
</gene>
<dbReference type="PANTHER" id="PTHR34075">
    <property type="entry name" value="BLR3430 PROTEIN"/>
    <property type="match status" value="1"/>
</dbReference>
<dbReference type="Proteomes" id="UP000572680">
    <property type="component" value="Unassembled WGS sequence"/>
</dbReference>
<dbReference type="PANTHER" id="PTHR34075:SF5">
    <property type="entry name" value="BLR3430 PROTEIN"/>
    <property type="match status" value="1"/>
</dbReference>
<reference evidence="3 4" key="1">
    <citation type="submission" date="2020-08" db="EMBL/GenBank/DDBJ databases">
        <title>Genomic Encyclopedia of Type Strains, Phase IV (KMG-IV): sequencing the most valuable type-strain genomes for metagenomic binning, comparative biology and taxonomic classification.</title>
        <authorList>
            <person name="Goeker M."/>
        </authorList>
    </citation>
    <scope>NUCLEOTIDE SEQUENCE [LARGE SCALE GENOMIC DNA]</scope>
    <source>
        <strain evidence="3 4">DSM 44197</strain>
    </source>
</reference>
<dbReference type="InterPro" id="IPR052513">
    <property type="entry name" value="Thioester_dehydratase-like"/>
</dbReference>
<evidence type="ECO:0000313" key="4">
    <source>
        <dbReference type="Proteomes" id="UP000572680"/>
    </source>
</evidence>
<organism evidence="3 4">
    <name type="scientific">Actinomadura namibiensis</name>
    <dbReference type="NCBI Taxonomy" id="182080"/>
    <lineage>
        <taxon>Bacteria</taxon>
        <taxon>Bacillati</taxon>
        <taxon>Actinomycetota</taxon>
        <taxon>Actinomycetes</taxon>
        <taxon>Streptosporangiales</taxon>
        <taxon>Thermomonosporaceae</taxon>
        <taxon>Actinomadura</taxon>
    </lineage>
</organism>
<dbReference type="Pfam" id="PF12172">
    <property type="entry name" value="zf-ChsH2"/>
    <property type="match status" value="1"/>
</dbReference>
<dbReference type="InterPro" id="IPR002878">
    <property type="entry name" value="ChsH2_C"/>
</dbReference>
<dbReference type="RefSeq" id="WP_182841933.1">
    <property type="nucleotide sequence ID" value="NZ_BAAALP010000013.1"/>
</dbReference>
<comment type="caution">
    <text evidence="3">The sequence shown here is derived from an EMBL/GenBank/DDBJ whole genome shotgun (WGS) entry which is preliminary data.</text>
</comment>
<dbReference type="AlphaFoldDB" id="A0A7W3LJY3"/>
<keyword evidence="4" id="KW-1185">Reference proteome</keyword>
<feature type="domain" description="ChsH2 C-terminal OB-fold" evidence="1">
    <location>
        <begin position="57"/>
        <end position="117"/>
    </location>
</feature>